<dbReference type="InterPro" id="IPR043189">
    <property type="entry name" value="B4GAT1"/>
</dbReference>
<comment type="catalytic activity">
    <reaction evidence="20">
        <text>3-O-[beta-D-Xyl-(1-&gt;4)-Rib-ol-P-Rib-ol-P-3-beta-D-GalNAc-(1-&gt;3)-beta-D-GlcNAc-(1-&gt;4)-(O-6-P-alpha-D-Man)]-Thr-[protein] + UDP-alpha-D-glucuronate = 3-O-[beta-D-GlcA-(1-&gt;3)-beta-D-Xyl-(1-&gt;4)-Rib-ol-P-Rib-ol-P-3-beta-D-GalNAc-(1-&gt;3)-beta-D-GlcNAc-(1-&gt;4)-(O-6-P-alpha-D-Man)]-Thr-[protein] + UDP + H(+)</text>
        <dbReference type="Rhea" id="RHEA:46860"/>
        <dbReference type="Rhea" id="RHEA-COMP:15023"/>
        <dbReference type="Rhea" id="RHEA-COMP:17482"/>
        <dbReference type="ChEBI" id="CHEBI:15378"/>
        <dbReference type="ChEBI" id="CHEBI:58052"/>
        <dbReference type="ChEBI" id="CHEBI:58223"/>
        <dbReference type="ChEBI" id="CHEBI:142405"/>
        <dbReference type="ChEBI" id="CHEBI:177336"/>
    </reaction>
</comment>
<dbReference type="Pfam" id="PF13896">
    <property type="entry name" value="Glyco_transf_49"/>
    <property type="match status" value="1"/>
</dbReference>
<dbReference type="GO" id="GO:0000139">
    <property type="term" value="C:Golgi membrane"/>
    <property type="evidence" value="ECO:0007669"/>
    <property type="project" value="UniProtKB-SubCell"/>
</dbReference>
<evidence type="ECO:0000256" key="18">
    <source>
        <dbReference type="ARBA" id="ARBA00032181"/>
    </source>
</evidence>
<evidence type="ECO:0000256" key="13">
    <source>
        <dbReference type="ARBA" id="ARBA00023136"/>
    </source>
</evidence>
<keyword evidence="8" id="KW-0812">Transmembrane</keyword>
<dbReference type="EMBL" id="GDHC01020555">
    <property type="protein sequence ID" value="JAP98073.1"/>
    <property type="molecule type" value="Transcribed_RNA"/>
</dbReference>
<name>A0A146KNI6_LYGHE</name>
<evidence type="ECO:0000256" key="2">
    <source>
        <dbReference type="ARBA" id="ARBA00004323"/>
    </source>
</evidence>
<evidence type="ECO:0000256" key="10">
    <source>
        <dbReference type="ARBA" id="ARBA00022968"/>
    </source>
</evidence>
<evidence type="ECO:0000256" key="7">
    <source>
        <dbReference type="ARBA" id="ARBA00022679"/>
    </source>
</evidence>
<keyword evidence="10" id="KW-0735">Signal-anchor</keyword>
<evidence type="ECO:0000256" key="3">
    <source>
        <dbReference type="ARBA" id="ARBA00004922"/>
    </source>
</evidence>
<accession>A0A146KNI6</accession>
<gene>
    <name evidence="21" type="primary">B3gnt1_6</name>
    <name evidence="21" type="ORF">g.53068</name>
</gene>
<keyword evidence="14" id="KW-0325">Glycoprotein</keyword>
<dbReference type="UniPathway" id="UPA00378"/>
<keyword evidence="12" id="KW-0333">Golgi apparatus</keyword>
<keyword evidence="7 21" id="KW-0808">Transferase</keyword>
<comment type="subcellular location">
    <subcellularLocation>
        <location evidence="2">Golgi apparatus membrane</location>
        <topology evidence="2">Single-pass type II membrane protein</topology>
    </subcellularLocation>
</comment>
<evidence type="ECO:0000256" key="12">
    <source>
        <dbReference type="ARBA" id="ARBA00023034"/>
    </source>
</evidence>
<evidence type="ECO:0000256" key="17">
    <source>
        <dbReference type="ARBA" id="ARBA00032175"/>
    </source>
</evidence>
<protein>
    <recommendedName>
        <fullName evidence="5">Beta-1,4-glucuronyltransferase 1</fullName>
    </recommendedName>
    <alternativeName>
        <fullName evidence="16">I-beta-1,3-N-acetylglucosaminyltransferase</fullName>
    </alternativeName>
    <alternativeName>
        <fullName evidence="19">N-acetyllactosaminide beta-1,3-N-acetylglucosaminyltransferase</fullName>
    </alternativeName>
    <alternativeName>
        <fullName evidence="17">Poly-N-acetyllactosamine extension enzyme</fullName>
    </alternativeName>
    <alternativeName>
        <fullName evidence="18">UDP-GlcNAc:betaGal beta-1,3-N-acetylglucosaminyltransferase 1</fullName>
    </alternativeName>
</protein>
<evidence type="ECO:0000256" key="4">
    <source>
        <dbReference type="ARBA" id="ARBA00008539"/>
    </source>
</evidence>
<evidence type="ECO:0000256" key="16">
    <source>
        <dbReference type="ARBA" id="ARBA00030723"/>
    </source>
</evidence>
<keyword evidence="13" id="KW-0472">Membrane</keyword>
<organism evidence="21">
    <name type="scientific">Lygus hesperus</name>
    <name type="common">Western plant bug</name>
    <dbReference type="NCBI Taxonomy" id="30085"/>
    <lineage>
        <taxon>Eukaryota</taxon>
        <taxon>Metazoa</taxon>
        <taxon>Ecdysozoa</taxon>
        <taxon>Arthropoda</taxon>
        <taxon>Hexapoda</taxon>
        <taxon>Insecta</taxon>
        <taxon>Pterygota</taxon>
        <taxon>Neoptera</taxon>
        <taxon>Paraneoptera</taxon>
        <taxon>Hemiptera</taxon>
        <taxon>Heteroptera</taxon>
        <taxon>Panheteroptera</taxon>
        <taxon>Cimicomorpha</taxon>
        <taxon>Miridae</taxon>
        <taxon>Mirini</taxon>
        <taxon>Lygus</taxon>
    </lineage>
</organism>
<dbReference type="PANTHER" id="PTHR46420">
    <property type="entry name" value="BETA-1,4-GLUCURONYLTRANSFERASE 1"/>
    <property type="match status" value="1"/>
</dbReference>
<evidence type="ECO:0000313" key="21">
    <source>
        <dbReference type="EMBL" id="JAP98073.1"/>
    </source>
</evidence>
<evidence type="ECO:0000256" key="6">
    <source>
        <dbReference type="ARBA" id="ARBA00022676"/>
    </source>
</evidence>
<comment type="pathway">
    <text evidence="3">Protein modification; protein glycosylation.</text>
</comment>
<sequence length="420" mass="48199">MIIGSWTKIILLLTSVVAVLQVIHLVLLNHLDTLRLQKAKVLRAVKESAIPHEVEVKNIISLLEDALKNKHLLDSTGSYRIANVNFETKQYVYSAPLPDIALVTHCSQHHIYKLIRLSKRWQGPISVAIYMDEEGVPEVFQKVALLMTCFPAFRENVTISFVSPLPAKNHPSAVPKLDAKDMCLEENYEGGVTSTNYASNDRYPNNLLRNVARRASNTEFVLVIDVDMLPSENLRQDFLLFATQRGLFKKNNHLEKIVFVVPAFESKENVVPPLNKGQLLSLVETGEVRPFYSQLCSKCQAPTNYDAWLNEPAGAEMATMFDMIWRDPWEPFYISSNNVPLYDERFKQYGFNRISQVCELHVAGYTFSILNNAFLVHIGFKTTSSFHDDKEKDQERNRMVFRQFKAELKLKYIESSRRCY</sequence>
<dbReference type="GO" id="GO:0015020">
    <property type="term" value="F:glucuronosyltransferase activity"/>
    <property type="evidence" value="ECO:0007669"/>
    <property type="project" value="InterPro"/>
</dbReference>
<evidence type="ECO:0000256" key="5">
    <source>
        <dbReference type="ARBA" id="ARBA00017962"/>
    </source>
</evidence>
<evidence type="ECO:0000256" key="1">
    <source>
        <dbReference type="ARBA" id="ARBA00001936"/>
    </source>
</evidence>
<dbReference type="GO" id="GO:0035269">
    <property type="term" value="P:protein O-linked glycosylation via mannose"/>
    <property type="evidence" value="ECO:0007669"/>
    <property type="project" value="TreeGrafter"/>
</dbReference>
<comment type="cofactor">
    <cofactor evidence="1">
        <name>Mn(2+)</name>
        <dbReference type="ChEBI" id="CHEBI:29035"/>
    </cofactor>
</comment>
<evidence type="ECO:0000256" key="11">
    <source>
        <dbReference type="ARBA" id="ARBA00022989"/>
    </source>
</evidence>
<keyword evidence="9" id="KW-0479">Metal-binding</keyword>
<dbReference type="AlphaFoldDB" id="A0A146KNI6"/>
<reference evidence="21" key="1">
    <citation type="journal article" date="2016" name="Gigascience">
        <title>De novo construction of an expanded transcriptome assembly for the western tarnished plant bug, Lygus hesperus.</title>
        <authorList>
            <person name="Tassone E.E."/>
            <person name="Geib S.M."/>
            <person name="Hall B."/>
            <person name="Fabrick J.A."/>
            <person name="Brent C.S."/>
            <person name="Hull J.J."/>
        </authorList>
    </citation>
    <scope>NUCLEOTIDE SEQUENCE</scope>
</reference>
<comment type="similarity">
    <text evidence="4">Belongs to the glycosyltransferase 49 family.</text>
</comment>
<proteinExistence type="inferred from homology"/>
<evidence type="ECO:0000256" key="19">
    <source>
        <dbReference type="ARBA" id="ARBA00033291"/>
    </source>
</evidence>
<evidence type="ECO:0000256" key="14">
    <source>
        <dbReference type="ARBA" id="ARBA00023180"/>
    </source>
</evidence>
<evidence type="ECO:0000256" key="20">
    <source>
        <dbReference type="ARBA" id="ARBA00047852"/>
    </source>
</evidence>
<keyword evidence="15" id="KW-0464">Manganese</keyword>
<evidence type="ECO:0000256" key="9">
    <source>
        <dbReference type="ARBA" id="ARBA00022723"/>
    </source>
</evidence>
<keyword evidence="6 21" id="KW-0328">Glycosyltransferase</keyword>
<evidence type="ECO:0000256" key="8">
    <source>
        <dbReference type="ARBA" id="ARBA00022692"/>
    </source>
</evidence>
<dbReference type="PANTHER" id="PTHR46420:SF1">
    <property type="entry name" value="BETA-1,4-GLUCURONYLTRANSFERASE 1"/>
    <property type="match status" value="1"/>
</dbReference>
<evidence type="ECO:0000256" key="15">
    <source>
        <dbReference type="ARBA" id="ARBA00023211"/>
    </source>
</evidence>
<keyword evidence="11" id="KW-1133">Transmembrane helix</keyword>
<dbReference type="GO" id="GO:0046872">
    <property type="term" value="F:metal ion binding"/>
    <property type="evidence" value="ECO:0007669"/>
    <property type="project" value="UniProtKB-KW"/>
</dbReference>